<dbReference type="RefSeq" id="WP_109339755.1">
    <property type="nucleotide sequence ID" value="NZ_CP029347.1"/>
</dbReference>
<dbReference type="PANTHER" id="PTHR42852">
    <property type="entry name" value="THIOL:DISULFIDE INTERCHANGE PROTEIN DSBE"/>
    <property type="match status" value="1"/>
</dbReference>
<dbReference type="InterPro" id="IPR000866">
    <property type="entry name" value="AhpC/TSA"/>
</dbReference>
<keyword evidence="1" id="KW-0812">Transmembrane</keyword>
<protein>
    <recommendedName>
        <fullName evidence="2">Thioredoxin domain-containing protein</fullName>
    </recommendedName>
</protein>
<gene>
    <name evidence="3" type="ORF">HMF8227_01681</name>
</gene>
<dbReference type="Proteomes" id="UP000245728">
    <property type="component" value="Chromosome"/>
</dbReference>
<dbReference type="EMBL" id="CP029347">
    <property type="protein sequence ID" value="AWL12154.1"/>
    <property type="molecule type" value="Genomic_DNA"/>
</dbReference>
<evidence type="ECO:0000259" key="2">
    <source>
        <dbReference type="PROSITE" id="PS51352"/>
    </source>
</evidence>
<evidence type="ECO:0000256" key="1">
    <source>
        <dbReference type="SAM" id="Phobius"/>
    </source>
</evidence>
<dbReference type="GO" id="GO:0016491">
    <property type="term" value="F:oxidoreductase activity"/>
    <property type="evidence" value="ECO:0007669"/>
    <property type="project" value="InterPro"/>
</dbReference>
<evidence type="ECO:0000313" key="3">
    <source>
        <dbReference type="EMBL" id="AWL12154.1"/>
    </source>
</evidence>
<keyword evidence="4" id="KW-1185">Reference proteome</keyword>
<dbReference type="PANTHER" id="PTHR42852:SF17">
    <property type="entry name" value="THIOREDOXIN-LIKE PROTEIN HI_1115"/>
    <property type="match status" value="1"/>
</dbReference>
<dbReference type="InterPro" id="IPR013766">
    <property type="entry name" value="Thioredoxin_domain"/>
</dbReference>
<keyword evidence="1" id="KW-0472">Membrane</keyword>
<name>A0A2S2E3D5_9ALTE</name>
<dbReference type="GO" id="GO:0016209">
    <property type="term" value="F:antioxidant activity"/>
    <property type="evidence" value="ECO:0007669"/>
    <property type="project" value="InterPro"/>
</dbReference>
<accession>A0A2S2E3D5</accession>
<dbReference type="OrthoDB" id="9796554at2"/>
<keyword evidence="1" id="KW-1133">Transmembrane helix</keyword>
<dbReference type="AlphaFoldDB" id="A0A2S2E3D5"/>
<feature type="domain" description="Thioredoxin" evidence="2">
    <location>
        <begin position="36"/>
        <end position="170"/>
    </location>
</feature>
<feature type="transmembrane region" description="Helical" evidence="1">
    <location>
        <begin position="12"/>
        <end position="30"/>
    </location>
</feature>
<organism evidence="3 4">
    <name type="scientific">Saliniradius amylolyticus</name>
    <dbReference type="NCBI Taxonomy" id="2183582"/>
    <lineage>
        <taxon>Bacteria</taxon>
        <taxon>Pseudomonadati</taxon>
        <taxon>Pseudomonadota</taxon>
        <taxon>Gammaproteobacteria</taxon>
        <taxon>Alteromonadales</taxon>
        <taxon>Alteromonadaceae</taxon>
        <taxon>Saliniradius</taxon>
    </lineage>
</organism>
<sequence length="170" mass="18985">MSTSVHRAHRFKNLLQWTVTIILILGVYLWQTRDLLDSGEAIEQHQLPTLGGGTATLLADNKPSLIYFFVPWCQICSLSIGNLEQFDADEIAVKAVALDYASVEAVQDFVDEHKVRAEVLLGHQALKQAFRLRGYPTYYIVDSQGEIQASDMGYSSSVGMAVRHWLATGR</sequence>
<evidence type="ECO:0000313" key="4">
    <source>
        <dbReference type="Proteomes" id="UP000245728"/>
    </source>
</evidence>
<dbReference type="Pfam" id="PF00578">
    <property type="entry name" value="AhpC-TSA"/>
    <property type="match status" value="1"/>
</dbReference>
<dbReference type="SUPFAM" id="SSF52833">
    <property type="entry name" value="Thioredoxin-like"/>
    <property type="match status" value="1"/>
</dbReference>
<dbReference type="InterPro" id="IPR050553">
    <property type="entry name" value="Thioredoxin_ResA/DsbE_sf"/>
</dbReference>
<reference evidence="3 4" key="1">
    <citation type="submission" date="2018-05" db="EMBL/GenBank/DDBJ databases">
        <title>Salinimonas sp. HMF8227 Genome sequencing and assembly.</title>
        <authorList>
            <person name="Kang H."/>
            <person name="Kang J."/>
            <person name="Cha I."/>
            <person name="Kim H."/>
            <person name="Joh K."/>
        </authorList>
    </citation>
    <scope>NUCLEOTIDE SEQUENCE [LARGE SCALE GENOMIC DNA]</scope>
    <source>
        <strain evidence="3 4">HMF8227</strain>
    </source>
</reference>
<dbReference type="PROSITE" id="PS51352">
    <property type="entry name" value="THIOREDOXIN_2"/>
    <property type="match status" value="1"/>
</dbReference>
<dbReference type="InterPro" id="IPR036249">
    <property type="entry name" value="Thioredoxin-like_sf"/>
</dbReference>
<proteinExistence type="predicted"/>
<dbReference type="Gene3D" id="3.40.30.10">
    <property type="entry name" value="Glutaredoxin"/>
    <property type="match status" value="1"/>
</dbReference>
<dbReference type="KEGG" id="salh:HMF8227_01681"/>